<comment type="subcellular location">
    <subcellularLocation>
        <location evidence="4">Golgi apparatus membrane</location>
        <topology evidence="4">Single-pass type II membrane protein</topology>
    </subcellularLocation>
</comment>
<keyword evidence="3 4" id="KW-0328">Glycosyltransferase</keyword>
<evidence type="ECO:0000256" key="2">
    <source>
        <dbReference type="ARBA" id="ARBA00006351"/>
    </source>
</evidence>
<keyword evidence="4" id="KW-0472">Membrane</keyword>
<dbReference type="OrthoDB" id="411524at2759"/>
<dbReference type="GO" id="GO:0045489">
    <property type="term" value="P:pectin biosynthetic process"/>
    <property type="evidence" value="ECO:0007669"/>
    <property type="project" value="UniProtKB-UniPathway"/>
</dbReference>
<gene>
    <name evidence="6" type="ORF">C5167_045459</name>
</gene>
<dbReference type="PANTHER" id="PTHR32116">
    <property type="entry name" value="GALACTURONOSYLTRANSFERASE 4-RELATED"/>
    <property type="match status" value="1"/>
</dbReference>
<evidence type="ECO:0000256" key="3">
    <source>
        <dbReference type="ARBA" id="ARBA00022676"/>
    </source>
</evidence>
<organism evidence="6 7">
    <name type="scientific">Papaver somniferum</name>
    <name type="common">Opium poppy</name>
    <dbReference type="NCBI Taxonomy" id="3469"/>
    <lineage>
        <taxon>Eukaryota</taxon>
        <taxon>Viridiplantae</taxon>
        <taxon>Streptophyta</taxon>
        <taxon>Embryophyta</taxon>
        <taxon>Tracheophyta</taxon>
        <taxon>Spermatophyta</taxon>
        <taxon>Magnoliopsida</taxon>
        <taxon>Ranunculales</taxon>
        <taxon>Papaveraceae</taxon>
        <taxon>Papaveroideae</taxon>
        <taxon>Papaver</taxon>
    </lineage>
</organism>
<feature type="compositionally biased region" description="Basic and acidic residues" evidence="5">
    <location>
        <begin position="55"/>
        <end position="69"/>
    </location>
</feature>
<dbReference type="AlphaFoldDB" id="A0A4Y7LAY9"/>
<comment type="pathway">
    <text evidence="1 4">Glycan metabolism; pectin biosynthesis.</text>
</comment>
<keyword evidence="4" id="KW-0333">Golgi apparatus</keyword>
<keyword evidence="4" id="KW-0812">Transmembrane</keyword>
<dbReference type="InterPro" id="IPR029993">
    <property type="entry name" value="GAUT"/>
</dbReference>
<dbReference type="CDD" id="cd06429">
    <property type="entry name" value="GT8_like_1"/>
    <property type="match status" value="1"/>
</dbReference>
<dbReference type="InterPro" id="IPR002495">
    <property type="entry name" value="Glyco_trans_8"/>
</dbReference>
<evidence type="ECO:0000256" key="5">
    <source>
        <dbReference type="SAM" id="MobiDB-lite"/>
    </source>
</evidence>
<dbReference type="Gramene" id="RZC82674">
    <property type="protein sequence ID" value="RZC82674"/>
    <property type="gene ID" value="C5167_045459"/>
</dbReference>
<evidence type="ECO:0000313" key="7">
    <source>
        <dbReference type="Proteomes" id="UP000316621"/>
    </source>
</evidence>
<dbReference type="Proteomes" id="UP000316621">
    <property type="component" value="Chromosome 11"/>
</dbReference>
<reference evidence="6 7" key="1">
    <citation type="journal article" date="2018" name="Science">
        <title>The opium poppy genome and morphinan production.</title>
        <authorList>
            <person name="Guo L."/>
            <person name="Winzer T."/>
            <person name="Yang X."/>
            <person name="Li Y."/>
            <person name="Ning Z."/>
            <person name="He Z."/>
            <person name="Teodor R."/>
            <person name="Lu Y."/>
            <person name="Bowser T.A."/>
            <person name="Graham I.A."/>
            <person name="Ye K."/>
        </authorList>
    </citation>
    <scope>NUCLEOTIDE SEQUENCE [LARGE SCALE GENOMIC DNA]</scope>
    <source>
        <strain evidence="7">cv. HN1</strain>
        <tissue evidence="6">Leaves</tissue>
    </source>
</reference>
<evidence type="ECO:0000256" key="1">
    <source>
        <dbReference type="ARBA" id="ARBA00004877"/>
    </source>
</evidence>
<dbReference type="OMA" id="PFRTHIG"/>
<feature type="compositionally biased region" description="Basic and acidic residues" evidence="5">
    <location>
        <begin position="138"/>
        <end position="167"/>
    </location>
</feature>
<protein>
    <recommendedName>
        <fullName evidence="4">Hexosyltransferase</fullName>
        <ecNumber evidence="4">2.4.1.-</ecNumber>
    </recommendedName>
</protein>
<dbReference type="EMBL" id="CM010725">
    <property type="protein sequence ID" value="RZC82674.1"/>
    <property type="molecule type" value="Genomic_DNA"/>
</dbReference>
<keyword evidence="7" id="KW-1185">Reference proteome</keyword>
<sequence>MKGGGVSSTYPLPPSKRRWRGLAVAVFGLVVLSMLVPLVFLLGIHNGFQSTGFGSEDRSSTPSHKKYENYDPVEQDVPQIESEVDKSTHLDNLMERLKPTLPKDVITIANDAANKTVRNDPLQVPVKPKTDSSPVQKEVPKPPPQEKQKGMSQVTEHDKGATSDETGKPCQLEFGSYCLWRKEHKEVMKDRVVKQMKDDLFVARAYFPSIAKLTSHDKMSRELKQNIQEFEKILSESSTDADLPSHMEKRLQKMEAIIRKVKSVILDCNNVDKKLRQILDLTEDEAHFHMSQSAFLYQLAVQTMPKSLHCLSMRLTVEYFKAQSLDMDISSDKYVNPLLQHYVIFSNNILASSVVINSTVMHAKESGKQVFHVLTSGQNYYAMKLWFFRNSYKEATIQIMKIEDFNQEHDVANPGHQSLSNEYRVSVHRVSKPQTTQMDTNYISVFGETHFLLPQFFPDLKRVVVLGDDIVVKEDLSPLWSINMEGKVIGASYFCSLKLGQLKSYLGEEDFYEGSCSWMSGLNLVDLVKWKERNITQKYHKLLQVVKQRTKITSVNGVALPAILLTFEGLVHPLEDSWLLSGLGQSFKVEAQAIEKAAVLHYNGLMKPWLELGIPQYKAYWKKFLVRDDLFMSQCNVNP</sequence>
<dbReference type="EC" id="2.4.1.-" evidence="4"/>
<dbReference type="GO" id="GO:0047262">
    <property type="term" value="F:polygalacturonate 4-alpha-galacturonosyltransferase activity"/>
    <property type="evidence" value="ECO:0007669"/>
    <property type="project" value="InterPro"/>
</dbReference>
<dbReference type="STRING" id="3469.A0A4Y7LAY9"/>
<dbReference type="Pfam" id="PF01501">
    <property type="entry name" value="Glyco_transf_8"/>
    <property type="match status" value="1"/>
</dbReference>
<feature type="region of interest" description="Disordered" evidence="5">
    <location>
        <begin position="52"/>
        <end position="71"/>
    </location>
</feature>
<feature type="region of interest" description="Disordered" evidence="5">
    <location>
        <begin position="116"/>
        <end position="167"/>
    </location>
</feature>
<keyword evidence="4" id="KW-1133">Transmembrane helix</keyword>
<proteinExistence type="inferred from homology"/>
<dbReference type="Gene3D" id="3.90.550.10">
    <property type="entry name" value="Spore Coat Polysaccharide Biosynthesis Protein SpsA, Chain A"/>
    <property type="match status" value="1"/>
</dbReference>
<name>A0A4Y7LAY9_PAPSO</name>
<dbReference type="Pfam" id="PF25557">
    <property type="entry name" value="GAUT_1"/>
    <property type="match status" value="1"/>
</dbReference>
<dbReference type="GO" id="GO:0000139">
    <property type="term" value="C:Golgi membrane"/>
    <property type="evidence" value="ECO:0007669"/>
    <property type="project" value="UniProtKB-SubCell"/>
</dbReference>
<dbReference type="SUPFAM" id="SSF53448">
    <property type="entry name" value="Nucleotide-diphospho-sugar transferases"/>
    <property type="match status" value="1"/>
</dbReference>
<accession>A0A4Y7LAY9</accession>
<keyword evidence="3 4" id="KW-0808">Transferase</keyword>
<dbReference type="InterPro" id="IPR029044">
    <property type="entry name" value="Nucleotide-diphossugar_trans"/>
</dbReference>
<dbReference type="PANTHER" id="PTHR32116:SF12">
    <property type="entry name" value="GALACTURONOSYLTRANSFERASE 7-RELATED"/>
    <property type="match status" value="1"/>
</dbReference>
<dbReference type="UniPathway" id="UPA00845"/>
<feature type="transmembrane region" description="Helical" evidence="4">
    <location>
        <begin position="21"/>
        <end position="44"/>
    </location>
</feature>
<evidence type="ECO:0000256" key="4">
    <source>
        <dbReference type="RuleBase" id="RU362027"/>
    </source>
</evidence>
<evidence type="ECO:0000313" key="6">
    <source>
        <dbReference type="EMBL" id="RZC82674.1"/>
    </source>
</evidence>
<keyword evidence="4" id="KW-0961">Cell wall biogenesis/degradation</keyword>
<comment type="similarity">
    <text evidence="2 4">Belongs to the glycosyltransferase 8 family.</text>
</comment>
<dbReference type="GO" id="GO:0071555">
    <property type="term" value="P:cell wall organization"/>
    <property type="evidence" value="ECO:0007669"/>
    <property type="project" value="UniProtKB-KW"/>
</dbReference>